<feature type="transmembrane region" description="Helical" evidence="8">
    <location>
        <begin position="190"/>
        <end position="211"/>
    </location>
</feature>
<keyword evidence="3 8" id="KW-0812">Transmembrane</keyword>
<feature type="transmembrane region" description="Helical" evidence="8">
    <location>
        <begin position="415"/>
        <end position="434"/>
    </location>
</feature>
<evidence type="ECO:0000256" key="1">
    <source>
        <dbReference type="ARBA" id="ARBA00004141"/>
    </source>
</evidence>
<evidence type="ECO:0000256" key="2">
    <source>
        <dbReference type="ARBA" id="ARBA00022448"/>
    </source>
</evidence>
<evidence type="ECO:0000256" key="5">
    <source>
        <dbReference type="ARBA" id="ARBA00023065"/>
    </source>
</evidence>
<proteinExistence type="predicted"/>
<accession>A0AA88G5A9</accession>
<comment type="subcellular location">
    <subcellularLocation>
        <location evidence="1">Membrane</location>
        <topology evidence="1">Multi-pass membrane protein</topology>
    </subcellularLocation>
</comment>
<keyword evidence="5" id="KW-0406">Ion transport</keyword>
<keyword evidence="2" id="KW-0813">Transport</keyword>
<evidence type="ECO:0000256" key="3">
    <source>
        <dbReference type="ARBA" id="ARBA00022692"/>
    </source>
</evidence>
<evidence type="ECO:0000313" key="9">
    <source>
        <dbReference type="EMBL" id="KAG2370926.1"/>
    </source>
</evidence>
<feature type="compositionally biased region" description="Polar residues" evidence="7">
    <location>
        <begin position="34"/>
        <end position="47"/>
    </location>
</feature>
<keyword evidence="4 8" id="KW-1133">Transmembrane helix</keyword>
<dbReference type="GO" id="GO:0008324">
    <property type="term" value="F:monoatomic cation transmembrane transporter activity"/>
    <property type="evidence" value="ECO:0007669"/>
    <property type="project" value="InterPro"/>
</dbReference>
<keyword evidence="6 8" id="KW-0472">Membrane</keyword>
<keyword evidence="10" id="KW-1185">Reference proteome</keyword>
<evidence type="ECO:0000256" key="6">
    <source>
        <dbReference type="ARBA" id="ARBA00023136"/>
    </source>
</evidence>
<dbReference type="InterPro" id="IPR003445">
    <property type="entry name" value="Cat_transpt"/>
</dbReference>
<feature type="compositionally biased region" description="Polar residues" evidence="7">
    <location>
        <begin position="119"/>
        <end position="129"/>
    </location>
</feature>
<comment type="caution">
    <text evidence="9">The sequence shown here is derived from an EMBL/GenBank/DDBJ whole genome shotgun (WGS) entry which is preliminary data.</text>
</comment>
<evidence type="ECO:0000256" key="4">
    <source>
        <dbReference type="ARBA" id="ARBA00022989"/>
    </source>
</evidence>
<dbReference type="InterPro" id="IPR051143">
    <property type="entry name" value="TrkH_K-transport"/>
</dbReference>
<dbReference type="Pfam" id="PF02386">
    <property type="entry name" value="TrkH"/>
    <property type="match status" value="1"/>
</dbReference>
<feature type="compositionally biased region" description="Low complexity" evidence="7">
    <location>
        <begin position="91"/>
        <end position="109"/>
    </location>
</feature>
<dbReference type="RefSeq" id="XP_044541790.1">
    <property type="nucleotide sequence ID" value="XM_044689634.1"/>
</dbReference>
<evidence type="ECO:0000256" key="7">
    <source>
        <dbReference type="SAM" id="MobiDB-lite"/>
    </source>
</evidence>
<dbReference type="Proteomes" id="UP000816034">
    <property type="component" value="Unassembled WGS sequence"/>
</dbReference>
<dbReference type="AlphaFoldDB" id="A0AA88G5A9"/>
<feature type="transmembrane region" description="Helical" evidence="8">
    <location>
        <begin position="253"/>
        <end position="274"/>
    </location>
</feature>
<feature type="compositionally biased region" description="Polar residues" evidence="7">
    <location>
        <begin position="1"/>
        <end position="24"/>
    </location>
</feature>
<feature type="transmembrane region" description="Helical" evidence="8">
    <location>
        <begin position="497"/>
        <end position="521"/>
    </location>
</feature>
<evidence type="ECO:0000256" key="8">
    <source>
        <dbReference type="SAM" id="Phobius"/>
    </source>
</evidence>
<sequence length="885" mass="100319">MNNEAPTTTLEVENNTQQQATNESIVLPDDQVKSSELQVTTDISSSQAPPPHAIATITTTTSSNKDNVETPCSLSTPTTKRVNFSEEPFPNSSQHQQQQQQIQANGNSQHHNHVETHKPTTATVATRNKQINLDEIVDDNTHEKENKRERFASVMDQCFNFLCAFGCKRGQRDLETGSMKSRGPWLYRNYAPIHIFYIIFCGFFFGTIFYILELSNPKTNIPYIDALVMSFASVCLSGFLTQPITNITVSSQVCLFFAIVSGGLTLTCLPITLLKIRRCRLRMFALREAELIKRQLEKEQQQEGTMVELREVSNSQELISLEDSTTNEKPLPRSNSIPLPPPIKPLTLWENIKDIFVPNGDPFPLTDVECSAMCWVTVVTAILVLVIVAIGFFILGGVFATYYNEDKYMHGKDPFWLGLFIAVSAFNNCGLTLLDENLSNFVHDWSICFTVGVLVMLGNVLFPLILRYILVLIYKCSTKRKVVFKYILEKHHHLSPYVFPGLQTTIYGVVTLLLLVFGIVVTLASDWNSPRLVGQSISTRVLVAFFHPMSSRTGGFNSVDLFTLSYPTLVAYALMMRIKPQMACSLRENAYKIVDMVRYLNEEEKSVVETATLSTFNPKLAPMGKIKSTHSIVSSDIDVGTVKELGKVEDGKSLISAVDQKDEVIYIKLQKEPSEEEQKAMEELEEEEKSVYGYSLSTMKPYLRSSSYSSVVPPLDKATLPQVPFPVKSRRFAKKLWNLLVKCVKDFWFYLTTMLSTNNMWMIIIIFAISIAENDKLKNDPAHYSLFYILFEVISAFANSGLTVGMEGSALAYCAFWTSFSKVMICIVMIMGRHRGFYGTMIDMEEESYVQDFSKQSEFLERREILKQYKRKLKKLRKMKAKLEQ</sequence>
<dbReference type="EMBL" id="PYSW02000073">
    <property type="protein sequence ID" value="KAG2370926.1"/>
    <property type="molecule type" value="Genomic_DNA"/>
</dbReference>
<dbReference type="PANTHER" id="PTHR31064:SF30">
    <property type="entry name" value="HIGH-AFFINITY POTASSIUM TRANSPORT PROTEIN-RELATED"/>
    <property type="match status" value="1"/>
</dbReference>
<evidence type="ECO:0000313" key="10">
    <source>
        <dbReference type="Proteomes" id="UP000816034"/>
    </source>
</evidence>
<feature type="compositionally biased region" description="Polar residues" evidence="7">
    <location>
        <begin position="70"/>
        <end position="82"/>
    </location>
</feature>
<protein>
    <submittedName>
        <fullName evidence="9">Uncharacterized protein</fullName>
    </submittedName>
</protein>
<reference evidence="9 10" key="1">
    <citation type="journal article" date="2018" name="BMC Genomics">
        <title>The genome of Naegleria lovaniensis, the basis for a comparative approach to unravel pathogenicity factors of the human pathogenic amoeba N. fowleri.</title>
        <authorList>
            <person name="Liechti N."/>
            <person name="Schurch N."/>
            <person name="Bruggmann R."/>
            <person name="Wittwer M."/>
        </authorList>
    </citation>
    <scope>NUCLEOTIDE SEQUENCE [LARGE SCALE GENOMIC DNA]</scope>
    <source>
        <strain evidence="9 10">ATCC 30569</strain>
    </source>
</reference>
<dbReference type="PANTHER" id="PTHR31064">
    <property type="entry name" value="POTASSIUM TRANSPORT PROTEIN DDB_G0292412-RELATED"/>
    <property type="match status" value="1"/>
</dbReference>
<feature type="transmembrane region" description="Helical" evidence="8">
    <location>
        <begin position="810"/>
        <end position="831"/>
    </location>
</feature>
<feature type="compositionally biased region" description="Low complexity" evidence="7">
    <location>
        <begin position="53"/>
        <end position="63"/>
    </location>
</feature>
<feature type="region of interest" description="Disordered" evidence="7">
    <location>
        <begin position="1"/>
        <end position="129"/>
    </location>
</feature>
<feature type="transmembrane region" description="Helical" evidence="8">
    <location>
        <begin position="454"/>
        <end position="476"/>
    </location>
</feature>
<organism evidence="9 10">
    <name type="scientific">Naegleria lovaniensis</name>
    <name type="common">Amoeba</name>
    <dbReference type="NCBI Taxonomy" id="51637"/>
    <lineage>
        <taxon>Eukaryota</taxon>
        <taxon>Discoba</taxon>
        <taxon>Heterolobosea</taxon>
        <taxon>Tetramitia</taxon>
        <taxon>Eutetramitia</taxon>
        <taxon>Vahlkampfiidae</taxon>
        <taxon>Naegleria</taxon>
    </lineage>
</organism>
<feature type="transmembrane region" description="Helical" evidence="8">
    <location>
        <begin position="223"/>
        <end position="241"/>
    </location>
</feature>
<feature type="transmembrane region" description="Helical" evidence="8">
    <location>
        <begin position="747"/>
        <end position="772"/>
    </location>
</feature>
<gene>
    <name evidence="9" type="ORF">C9374_013726</name>
</gene>
<feature type="transmembrane region" description="Helical" evidence="8">
    <location>
        <begin position="784"/>
        <end position="804"/>
    </location>
</feature>
<dbReference type="GeneID" id="68106179"/>
<name>A0AA88G5A9_NAELO</name>
<dbReference type="GO" id="GO:0030001">
    <property type="term" value="P:metal ion transport"/>
    <property type="evidence" value="ECO:0007669"/>
    <property type="project" value="UniProtKB-ARBA"/>
</dbReference>
<dbReference type="GO" id="GO:0005886">
    <property type="term" value="C:plasma membrane"/>
    <property type="evidence" value="ECO:0007669"/>
    <property type="project" value="TreeGrafter"/>
</dbReference>
<feature type="transmembrane region" description="Helical" evidence="8">
    <location>
        <begin position="375"/>
        <end position="403"/>
    </location>
</feature>